<evidence type="ECO:0000256" key="7">
    <source>
        <dbReference type="ARBA" id="ARBA00022771"/>
    </source>
</evidence>
<dbReference type="GO" id="GO:0004386">
    <property type="term" value="F:helicase activity"/>
    <property type="evidence" value="ECO:0007669"/>
    <property type="project" value="UniProtKB-KW"/>
</dbReference>
<dbReference type="Gene3D" id="3.40.50.300">
    <property type="entry name" value="P-loop containing nucleotide triphosphate hydrolases"/>
    <property type="match status" value="2"/>
</dbReference>
<sequence length="1551" mass="176312">MKAIAELAWLSNLQLPCHAIYLLSGDPIIVLENYANVLQLDMILYEGMLFTLMHKIAHVCKGGIRYVSVEVNDIIILDMDNDGILSDDKLKKMESVQPNGRLGDDDIIIIDSQSDENKVGAKTNISDGLSKEHKEPVYRTMDNNVNEETSITDDGSEADSYEFFLPESDNEQASASEEDTEVPLTEEEVEELIAEFLEIESKAAQAQESLEKESLDKIETEVRLELSERLQGDELESAVSIEMEQFQIQWETELDDLETRSSILLIDAFPEFLCYINAYEHSMLNQINMNNLMLLELNFPNSISQSKVKFQMFVKLKHGRTGLIGLVLKCLKKLTYPLKRLMNTSSLADLFALHSSIRKHGRLLEEGASGFLAGKVPVGDDGSIQCHEKSWSSFNELIKSKESVENTFGSSNWASVYLASTPQEAATLGLKFPGVDEVEEISEVDGVFDDIKSVDDAELSEEQRRKYRKVREEDDAKIMNCLRPRFKGKRSRGWCKENSSCHEKPPLSENSVLGAKNDLPSSKKLKTDENKVSIETLKRTCEDDDVLFQKRLKTVIIESDDEVKIDSKPALQNDVEVSSARAEKMVDIIDLDLFPSQSTKLSDKSLPKAFKCTICTKTLSASDVHRHPVLDVTVCGPCRFLVIEKNRLEDPVSGGYCTWCAQSELLQSCSSCKLLFCTNCLSKNLGEECLSEAKATGWQCCCCVPSQLEILISECDKALSGVESSDSESSNPEFSGPENNDPVSKRRMKKRIRRIMDDTELGEETKRKIAMEKARQDHLKSMQEQSASKLRSENVGTSFGAPLEVCLEDVGDGHIVNLAREEDEEPVRIPSSMSSKLKPYQVEGIRFMWENVIQSVKKVKSGDKGLGCILAHNMGLGKTFQVCVGLDIHFLKSYPFVVSMLLFHYMTQWELHFYLCAFTLQVITFLYSVMKCAQLGLRTALIVTPVNVLHNWRKEFSKWRPAELKPLRIFMLEDVARVKRPDLLTKWRVKGGVLLIGYSSFRSLSLGKHVKDKNAADEITYALQCGPDILVCDEAHMIKNRRADITQALKQMVDFVRGGFLGSSHEFRNRFQNPIENGQHTNSTSDDVKIMNQRSHILFEQLKGFVQRMSMNVVKNDLPPKKVFVITVKLSQLQRKLYRRFLDVHGFSSSGYSEKSHSSFFAKYQTLAQMAKEQRGNLRREDAVENFMMDESSSDDNVENYLPNGEKQKDRADQQSKKNNVVNEESNWWEDLLDENTYMEADYSGKMILLLDILSKSSELGDKVLVFSQSLTTLDLVEFYLSKLQIKGKEGKHWKRGKHWYRYASTLDFLLYTRILQLLVCLVSHVSVFFWYGQTKPVYAYRLMAHRTMEEKIYKRQVTKEGLAARVVDRQQVSRTISKEEMLHLFEFGEEELMEQNENSSTITEKPSTSNIETSEPVPVDKLMLSLLSEQTRWIAGYHEHEALLQENEEERLTKEEQDMALSEWEALRNAVPNMGAAPTDPYLVRPVKAASRSRQPQQPKVNSNNQKKCNNLTHLLTLRSHGTKAGCTTTCNECGQEISWETLNRDGRSR</sequence>
<dbReference type="GO" id="GO:0005524">
    <property type="term" value="F:ATP binding"/>
    <property type="evidence" value="ECO:0007669"/>
    <property type="project" value="UniProtKB-KW"/>
</dbReference>
<keyword evidence="7" id="KW-0863">Zinc-finger</keyword>
<name>A0A1E5V8C8_9POAL</name>
<protein>
    <submittedName>
        <fullName evidence="15">Protein CHROMATIN REMODELING 20</fullName>
    </submittedName>
</protein>
<evidence type="ECO:0000256" key="13">
    <source>
        <dbReference type="SAM" id="MobiDB-lite"/>
    </source>
</evidence>
<comment type="caution">
    <text evidence="15">The sequence shown here is derived from an EMBL/GenBank/DDBJ whole genome shotgun (WGS) entry which is preliminary data.</text>
</comment>
<dbReference type="SUPFAM" id="SSF52540">
    <property type="entry name" value="P-loop containing nucleoside triphosphate hydrolases"/>
    <property type="match status" value="2"/>
</dbReference>
<comment type="subcellular location">
    <subcellularLocation>
        <location evidence="2">Chromosome</location>
    </subcellularLocation>
    <subcellularLocation>
        <location evidence="1">Nucleus</location>
    </subcellularLocation>
</comment>
<dbReference type="PANTHER" id="PTHR45797">
    <property type="entry name" value="RAD54-LIKE"/>
    <property type="match status" value="1"/>
</dbReference>
<evidence type="ECO:0000256" key="6">
    <source>
        <dbReference type="ARBA" id="ARBA00022741"/>
    </source>
</evidence>
<dbReference type="GO" id="GO:0005694">
    <property type="term" value="C:chromosome"/>
    <property type="evidence" value="ECO:0007669"/>
    <property type="project" value="UniProtKB-SubCell"/>
</dbReference>
<keyword evidence="8" id="KW-0347">Helicase</keyword>
<organism evidence="15 16">
    <name type="scientific">Dichanthelium oligosanthes</name>
    <dbReference type="NCBI Taxonomy" id="888268"/>
    <lineage>
        <taxon>Eukaryota</taxon>
        <taxon>Viridiplantae</taxon>
        <taxon>Streptophyta</taxon>
        <taxon>Embryophyta</taxon>
        <taxon>Tracheophyta</taxon>
        <taxon>Spermatophyta</taxon>
        <taxon>Magnoliopsida</taxon>
        <taxon>Liliopsida</taxon>
        <taxon>Poales</taxon>
        <taxon>Poaceae</taxon>
        <taxon>PACMAD clade</taxon>
        <taxon>Panicoideae</taxon>
        <taxon>Panicodae</taxon>
        <taxon>Paniceae</taxon>
        <taxon>Dichantheliinae</taxon>
        <taxon>Dichanthelium</taxon>
    </lineage>
</organism>
<dbReference type="InterPro" id="IPR038718">
    <property type="entry name" value="SNF2-like_sf"/>
</dbReference>
<keyword evidence="10" id="KW-0067">ATP-binding</keyword>
<accession>A0A1E5V8C8</accession>
<keyword evidence="12" id="KW-0539">Nucleus</keyword>
<evidence type="ECO:0000256" key="2">
    <source>
        <dbReference type="ARBA" id="ARBA00004286"/>
    </source>
</evidence>
<dbReference type="InterPro" id="IPR014001">
    <property type="entry name" value="Helicase_ATP-bd"/>
</dbReference>
<comment type="similarity">
    <text evidence="3">Belongs to the SNF2/RAD54 helicase family.</text>
</comment>
<dbReference type="GO" id="GO:0008270">
    <property type="term" value="F:zinc ion binding"/>
    <property type="evidence" value="ECO:0007669"/>
    <property type="project" value="UniProtKB-KW"/>
</dbReference>
<evidence type="ECO:0000256" key="1">
    <source>
        <dbReference type="ARBA" id="ARBA00004123"/>
    </source>
</evidence>
<keyword evidence="5" id="KW-0479">Metal-binding</keyword>
<dbReference type="GO" id="GO:0005634">
    <property type="term" value="C:nucleus"/>
    <property type="evidence" value="ECO:0007669"/>
    <property type="project" value="UniProtKB-SubCell"/>
</dbReference>
<dbReference type="GO" id="GO:0003677">
    <property type="term" value="F:DNA binding"/>
    <property type="evidence" value="ECO:0007669"/>
    <property type="project" value="UniProtKB-KW"/>
</dbReference>
<dbReference type="CDD" id="cd11726">
    <property type="entry name" value="ADDz_ATRX"/>
    <property type="match status" value="1"/>
</dbReference>
<evidence type="ECO:0000259" key="14">
    <source>
        <dbReference type="PROSITE" id="PS51533"/>
    </source>
</evidence>
<dbReference type="STRING" id="888268.A0A1E5V8C8"/>
<evidence type="ECO:0000256" key="3">
    <source>
        <dbReference type="ARBA" id="ARBA00007025"/>
    </source>
</evidence>
<evidence type="ECO:0000313" key="16">
    <source>
        <dbReference type="Proteomes" id="UP000095767"/>
    </source>
</evidence>
<dbReference type="SMART" id="SM00487">
    <property type="entry name" value="DEXDc"/>
    <property type="match status" value="1"/>
</dbReference>
<dbReference type="Gene3D" id="3.40.50.10810">
    <property type="entry name" value="Tandem AAA-ATPase domain"/>
    <property type="match status" value="3"/>
</dbReference>
<dbReference type="InterPro" id="IPR027417">
    <property type="entry name" value="P-loop_NTPase"/>
</dbReference>
<keyword evidence="11" id="KW-0238">DNA-binding</keyword>
<evidence type="ECO:0000256" key="12">
    <source>
        <dbReference type="ARBA" id="ARBA00023242"/>
    </source>
</evidence>
<gene>
    <name evidence="15" type="ORF">BAE44_0017572</name>
</gene>
<feature type="region of interest" description="Disordered" evidence="13">
    <location>
        <begin position="1189"/>
        <end position="1221"/>
    </location>
</feature>
<keyword evidence="16" id="KW-1185">Reference proteome</keyword>
<proteinExistence type="inferred from homology"/>
<keyword evidence="8" id="KW-0378">Hydrolase</keyword>
<dbReference type="PANTHER" id="PTHR45797:SF1">
    <property type="entry name" value="HELICASE ARIP4"/>
    <property type="match status" value="1"/>
</dbReference>
<dbReference type="InterPro" id="IPR025766">
    <property type="entry name" value="ADD"/>
</dbReference>
<dbReference type="PROSITE" id="PS51533">
    <property type="entry name" value="ADD"/>
    <property type="match status" value="1"/>
</dbReference>
<feature type="domain" description="PHD-type" evidence="14">
    <location>
        <begin position="600"/>
        <end position="731"/>
    </location>
</feature>
<dbReference type="InterPro" id="IPR044574">
    <property type="entry name" value="ARIP4-like"/>
</dbReference>
<dbReference type="InterPro" id="IPR000330">
    <property type="entry name" value="SNF2_N"/>
</dbReference>
<dbReference type="EMBL" id="LWDX02047984">
    <property type="protein sequence ID" value="OEL21409.1"/>
    <property type="molecule type" value="Genomic_DNA"/>
</dbReference>
<evidence type="ECO:0000256" key="4">
    <source>
        <dbReference type="ARBA" id="ARBA00022454"/>
    </source>
</evidence>
<feature type="compositionally biased region" description="Low complexity" evidence="13">
    <location>
        <begin position="723"/>
        <end position="735"/>
    </location>
</feature>
<evidence type="ECO:0000256" key="11">
    <source>
        <dbReference type="ARBA" id="ARBA00023125"/>
    </source>
</evidence>
<keyword evidence="6" id="KW-0547">Nucleotide-binding</keyword>
<evidence type="ECO:0000256" key="9">
    <source>
        <dbReference type="ARBA" id="ARBA00022833"/>
    </source>
</evidence>
<dbReference type="Pfam" id="PF00176">
    <property type="entry name" value="SNF2-rel_dom"/>
    <property type="match status" value="1"/>
</dbReference>
<evidence type="ECO:0000256" key="10">
    <source>
        <dbReference type="ARBA" id="ARBA00022840"/>
    </source>
</evidence>
<keyword evidence="4" id="KW-0158">Chromosome</keyword>
<evidence type="ECO:0000313" key="15">
    <source>
        <dbReference type="EMBL" id="OEL21409.1"/>
    </source>
</evidence>
<feature type="region of interest" description="Disordered" evidence="13">
    <location>
        <begin position="723"/>
        <end position="764"/>
    </location>
</feature>
<dbReference type="Proteomes" id="UP000095767">
    <property type="component" value="Unassembled WGS sequence"/>
</dbReference>
<dbReference type="GO" id="GO:0016887">
    <property type="term" value="F:ATP hydrolysis activity"/>
    <property type="evidence" value="ECO:0007669"/>
    <property type="project" value="InterPro"/>
</dbReference>
<keyword evidence="9" id="KW-0862">Zinc</keyword>
<reference evidence="15 16" key="1">
    <citation type="submission" date="2016-09" db="EMBL/GenBank/DDBJ databases">
        <title>The draft genome of Dichanthelium oligosanthes: A C3 panicoid grass species.</title>
        <authorList>
            <person name="Studer A.J."/>
            <person name="Schnable J.C."/>
            <person name="Brutnell T.P."/>
        </authorList>
    </citation>
    <scope>NUCLEOTIDE SEQUENCE [LARGE SCALE GENOMIC DNA]</scope>
    <source>
        <strain evidence="16">cv. Kellogg 1175</strain>
        <tissue evidence="15">Leaf</tissue>
    </source>
</reference>
<evidence type="ECO:0000256" key="5">
    <source>
        <dbReference type="ARBA" id="ARBA00022723"/>
    </source>
</evidence>
<feature type="compositionally biased region" description="Basic and acidic residues" evidence="13">
    <location>
        <begin position="1206"/>
        <end position="1216"/>
    </location>
</feature>
<evidence type="ECO:0000256" key="8">
    <source>
        <dbReference type="ARBA" id="ARBA00022806"/>
    </source>
</evidence>
<dbReference type="OrthoDB" id="2020972at2759"/>